<evidence type="ECO:0000256" key="2">
    <source>
        <dbReference type="ARBA" id="ARBA00022679"/>
    </source>
</evidence>
<dbReference type="EMBL" id="UINC01203807">
    <property type="protein sequence ID" value="SVE24233.1"/>
    <property type="molecule type" value="Genomic_DNA"/>
</dbReference>
<evidence type="ECO:0000256" key="1">
    <source>
        <dbReference type="ARBA" id="ARBA00001938"/>
    </source>
</evidence>
<feature type="non-terminal residue" evidence="5">
    <location>
        <position position="1"/>
    </location>
</feature>
<dbReference type="PROSITE" id="PS50968">
    <property type="entry name" value="BIOTINYL_LIPOYL"/>
    <property type="match status" value="1"/>
</dbReference>
<dbReference type="GO" id="GO:0031405">
    <property type="term" value="F:lipoic acid binding"/>
    <property type="evidence" value="ECO:0007669"/>
    <property type="project" value="TreeGrafter"/>
</dbReference>
<name>A0A383BWQ0_9ZZZZ</name>
<accession>A0A383BWQ0</accession>
<dbReference type="GO" id="GO:0016407">
    <property type="term" value="F:acetyltransferase activity"/>
    <property type="evidence" value="ECO:0007669"/>
    <property type="project" value="TreeGrafter"/>
</dbReference>
<dbReference type="AlphaFoldDB" id="A0A383BWQ0"/>
<dbReference type="InterPro" id="IPR000089">
    <property type="entry name" value="Biotin_lipoyl"/>
</dbReference>
<comment type="cofactor">
    <cofactor evidence="1">
        <name>(R)-lipoate</name>
        <dbReference type="ChEBI" id="CHEBI:83088"/>
    </cofactor>
</comment>
<dbReference type="SUPFAM" id="SSF51230">
    <property type="entry name" value="Single hybrid motif"/>
    <property type="match status" value="1"/>
</dbReference>
<dbReference type="PANTHER" id="PTHR43178:SF5">
    <property type="entry name" value="LIPOAMIDE ACYLTRANSFERASE COMPONENT OF BRANCHED-CHAIN ALPHA-KETO ACID DEHYDROGENASE COMPLEX, MITOCHONDRIAL"/>
    <property type="match status" value="1"/>
</dbReference>
<dbReference type="InterPro" id="IPR011053">
    <property type="entry name" value="Single_hybrid_motif"/>
</dbReference>
<protein>
    <recommendedName>
        <fullName evidence="4">Lipoyl-binding domain-containing protein</fullName>
    </recommendedName>
</protein>
<dbReference type="PANTHER" id="PTHR43178">
    <property type="entry name" value="DIHYDROLIPOAMIDE ACETYLTRANSFERASE COMPONENT OF PYRUVATE DEHYDROGENASE COMPLEX"/>
    <property type="match status" value="1"/>
</dbReference>
<reference evidence="5" key="1">
    <citation type="submission" date="2018-05" db="EMBL/GenBank/DDBJ databases">
        <authorList>
            <person name="Lanie J.A."/>
            <person name="Ng W.-L."/>
            <person name="Kazmierczak K.M."/>
            <person name="Andrzejewski T.M."/>
            <person name="Davidsen T.M."/>
            <person name="Wayne K.J."/>
            <person name="Tettelin H."/>
            <person name="Glass J.I."/>
            <person name="Rusch D."/>
            <person name="Podicherti R."/>
            <person name="Tsui H.-C.T."/>
            <person name="Winkler M.E."/>
        </authorList>
    </citation>
    <scope>NUCLEOTIDE SEQUENCE</scope>
</reference>
<keyword evidence="2" id="KW-0808">Transferase</keyword>
<dbReference type="Gene3D" id="2.40.50.100">
    <property type="match status" value="1"/>
</dbReference>
<dbReference type="Pfam" id="PF00364">
    <property type="entry name" value="Biotin_lipoyl"/>
    <property type="match status" value="1"/>
</dbReference>
<organism evidence="5">
    <name type="scientific">marine metagenome</name>
    <dbReference type="NCBI Taxonomy" id="408172"/>
    <lineage>
        <taxon>unclassified sequences</taxon>
        <taxon>metagenomes</taxon>
        <taxon>ecological metagenomes</taxon>
    </lineage>
</organism>
<dbReference type="GO" id="GO:0005737">
    <property type="term" value="C:cytoplasm"/>
    <property type="evidence" value="ECO:0007669"/>
    <property type="project" value="TreeGrafter"/>
</dbReference>
<keyword evidence="3" id="KW-0012">Acyltransferase</keyword>
<feature type="non-terminal residue" evidence="5">
    <location>
        <position position="87"/>
    </location>
</feature>
<gene>
    <name evidence="5" type="ORF">METZ01_LOCUS477087</name>
</gene>
<evidence type="ECO:0000256" key="3">
    <source>
        <dbReference type="ARBA" id="ARBA00023315"/>
    </source>
</evidence>
<sequence length="87" mass="9203">VAFTFRLPDIGEGLEEAEIVEWFVAIGDEVLRDQPLVEVLTDKASSELPSPVAGTVLLLGANEGTRLRVGEVLIEIDDGSTAPEVAG</sequence>
<dbReference type="InterPro" id="IPR050743">
    <property type="entry name" value="2-oxoacid_DH_E2_comp"/>
</dbReference>
<evidence type="ECO:0000259" key="4">
    <source>
        <dbReference type="PROSITE" id="PS50968"/>
    </source>
</evidence>
<dbReference type="CDD" id="cd06849">
    <property type="entry name" value="lipoyl_domain"/>
    <property type="match status" value="1"/>
</dbReference>
<proteinExistence type="predicted"/>
<evidence type="ECO:0000313" key="5">
    <source>
        <dbReference type="EMBL" id="SVE24233.1"/>
    </source>
</evidence>
<feature type="domain" description="Lipoyl-binding" evidence="4">
    <location>
        <begin position="2"/>
        <end position="77"/>
    </location>
</feature>